<evidence type="ECO:0000313" key="2">
    <source>
        <dbReference type="EMBL" id="MDQ0444128.1"/>
    </source>
</evidence>
<dbReference type="Proteomes" id="UP001236369">
    <property type="component" value="Unassembled WGS sequence"/>
</dbReference>
<evidence type="ECO:0000313" key="3">
    <source>
        <dbReference type="Proteomes" id="UP001236369"/>
    </source>
</evidence>
<gene>
    <name evidence="2" type="ORF">QO016_003638</name>
</gene>
<feature type="chain" id="PRO_5047532662" evidence="1">
    <location>
        <begin position="25"/>
        <end position="62"/>
    </location>
</feature>
<keyword evidence="3" id="KW-1185">Reference proteome</keyword>
<dbReference type="EMBL" id="JAUSVV010000010">
    <property type="protein sequence ID" value="MDQ0444128.1"/>
    <property type="molecule type" value="Genomic_DNA"/>
</dbReference>
<keyword evidence="1" id="KW-0732">Signal</keyword>
<dbReference type="RefSeq" id="WP_307441980.1">
    <property type="nucleotide sequence ID" value="NZ_JAUSVV010000010.1"/>
</dbReference>
<evidence type="ECO:0000256" key="1">
    <source>
        <dbReference type="SAM" id="SignalP"/>
    </source>
</evidence>
<proteinExistence type="predicted"/>
<sequence>MIRKFLVPLTLAAGVLLAAPAAEARDGRGPCFRHGFHGRCRPNWRPCAYRPFVYDDHGNDFS</sequence>
<name>A0ABU0HP75_9HYPH</name>
<reference evidence="2 3" key="1">
    <citation type="submission" date="2023-07" db="EMBL/GenBank/DDBJ databases">
        <title>Genomic Encyclopedia of Type Strains, Phase IV (KMG-IV): sequencing the most valuable type-strain genomes for metagenomic binning, comparative biology and taxonomic classification.</title>
        <authorList>
            <person name="Goeker M."/>
        </authorList>
    </citation>
    <scope>NUCLEOTIDE SEQUENCE [LARGE SCALE GENOMIC DNA]</scope>
    <source>
        <strain evidence="2 3">DSM 19562</strain>
    </source>
</reference>
<comment type="caution">
    <text evidence="2">The sequence shown here is derived from an EMBL/GenBank/DDBJ whole genome shotgun (WGS) entry which is preliminary data.</text>
</comment>
<protein>
    <submittedName>
        <fullName evidence="2">Uncharacterized protein</fullName>
    </submittedName>
</protein>
<accession>A0ABU0HP75</accession>
<feature type="signal peptide" evidence="1">
    <location>
        <begin position="1"/>
        <end position="24"/>
    </location>
</feature>
<organism evidence="2 3">
    <name type="scientific">Methylobacterium persicinum</name>
    <dbReference type="NCBI Taxonomy" id="374426"/>
    <lineage>
        <taxon>Bacteria</taxon>
        <taxon>Pseudomonadati</taxon>
        <taxon>Pseudomonadota</taxon>
        <taxon>Alphaproteobacteria</taxon>
        <taxon>Hyphomicrobiales</taxon>
        <taxon>Methylobacteriaceae</taxon>
        <taxon>Methylobacterium</taxon>
    </lineage>
</organism>